<reference evidence="1" key="1">
    <citation type="journal article" date="2014" name="Int. J. Syst. Evol. Microbiol.">
        <title>Complete genome sequence of Corynebacterium casei LMG S-19264T (=DSM 44701T), isolated from a smear-ripened cheese.</title>
        <authorList>
            <consortium name="US DOE Joint Genome Institute (JGI-PGF)"/>
            <person name="Walter F."/>
            <person name="Albersmeier A."/>
            <person name="Kalinowski J."/>
            <person name="Ruckert C."/>
        </authorList>
    </citation>
    <scope>NUCLEOTIDE SEQUENCE</scope>
    <source>
        <strain evidence="1">JCM 18487</strain>
    </source>
</reference>
<dbReference type="EMBL" id="BMOY01000067">
    <property type="protein sequence ID" value="GGJ14266.1"/>
    <property type="molecule type" value="Genomic_DNA"/>
</dbReference>
<accession>A0A917KHR5</accession>
<dbReference type="RefSeq" id="WP_188883470.1">
    <property type="nucleotide sequence ID" value="NZ_BMOY01000067.1"/>
</dbReference>
<name>A0A917KHR5_9BACL</name>
<organism evidence="1 2">
    <name type="scientific">Alicyclobacillus cellulosilyticus</name>
    <dbReference type="NCBI Taxonomy" id="1003997"/>
    <lineage>
        <taxon>Bacteria</taxon>
        <taxon>Bacillati</taxon>
        <taxon>Bacillota</taxon>
        <taxon>Bacilli</taxon>
        <taxon>Bacillales</taxon>
        <taxon>Alicyclobacillaceae</taxon>
        <taxon>Alicyclobacillus</taxon>
    </lineage>
</organism>
<proteinExistence type="predicted"/>
<comment type="caution">
    <text evidence="1">The sequence shown here is derived from an EMBL/GenBank/DDBJ whole genome shotgun (WGS) entry which is preliminary data.</text>
</comment>
<dbReference type="PANTHER" id="PTHR39961">
    <property type="entry name" value="HYPOTHETICAL CYTOSOLIC PROTEIN"/>
    <property type="match status" value="1"/>
</dbReference>
<dbReference type="PANTHER" id="PTHR39961:SF1">
    <property type="entry name" value="DUF458 DOMAIN-CONTAINING PROTEIN"/>
    <property type="match status" value="1"/>
</dbReference>
<evidence type="ECO:0008006" key="3">
    <source>
        <dbReference type="Google" id="ProtNLM"/>
    </source>
</evidence>
<gene>
    <name evidence="1" type="ORF">GCM10010885_24440</name>
</gene>
<protein>
    <recommendedName>
        <fullName evidence="3">DUF458 domain-containing protein</fullName>
    </recommendedName>
</protein>
<sequence>MWTFMSPTRGTMNLDDVAADITAQVARYPQDVFKIMVGTDSQPKWGERAVVFVTAVIVHRVGHGGTYYVHRERQPYIPSLRQRMFMEASYSLQVGTALEEALLRAGLELSIEVHLDVGDHGETKQWIREIVAWITANGYEARVKPDSFGASKVADRYTKQ</sequence>
<evidence type="ECO:0000313" key="2">
    <source>
        <dbReference type="Proteomes" id="UP000637695"/>
    </source>
</evidence>
<dbReference type="InterPro" id="IPR007405">
    <property type="entry name" value="Phage_KVP40_Orf299"/>
</dbReference>
<evidence type="ECO:0000313" key="1">
    <source>
        <dbReference type="EMBL" id="GGJ14266.1"/>
    </source>
</evidence>
<reference evidence="1" key="2">
    <citation type="submission" date="2020-09" db="EMBL/GenBank/DDBJ databases">
        <authorList>
            <person name="Sun Q."/>
            <person name="Ohkuma M."/>
        </authorList>
    </citation>
    <scope>NUCLEOTIDE SEQUENCE</scope>
    <source>
        <strain evidence="1">JCM 18487</strain>
    </source>
</reference>
<dbReference type="Proteomes" id="UP000637695">
    <property type="component" value="Unassembled WGS sequence"/>
</dbReference>
<dbReference type="Pfam" id="PF04308">
    <property type="entry name" value="RNaseH_like"/>
    <property type="match status" value="1"/>
</dbReference>
<dbReference type="AlphaFoldDB" id="A0A917KHR5"/>
<keyword evidence="2" id="KW-1185">Reference proteome</keyword>